<evidence type="ECO:0000256" key="4">
    <source>
        <dbReference type="ARBA" id="ARBA00022723"/>
    </source>
</evidence>
<dbReference type="InterPro" id="IPR020550">
    <property type="entry name" value="Inositol_monophosphatase_CS"/>
</dbReference>
<dbReference type="GO" id="GO:0000103">
    <property type="term" value="P:sulfate assimilation"/>
    <property type="evidence" value="ECO:0007669"/>
    <property type="project" value="TreeGrafter"/>
</dbReference>
<dbReference type="InterPro" id="IPR051090">
    <property type="entry name" value="Inositol_monoP_superfamily"/>
</dbReference>
<dbReference type="Gene3D" id="3.30.540.10">
    <property type="entry name" value="Fructose-1,6-Bisphosphatase, subunit A, domain 1"/>
    <property type="match status" value="1"/>
</dbReference>
<evidence type="ECO:0000256" key="6">
    <source>
        <dbReference type="ARBA" id="ARBA00022842"/>
    </source>
</evidence>
<dbReference type="Gene3D" id="3.40.190.80">
    <property type="match status" value="1"/>
</dbReference>
<dbReference type="PROSITE" id="PS00630">
    <property type="entry name" value="IMP_2"/>
    <property type="match status" value="1"/>
</dbReference>
<dbReference type="NCBIfam" id="TIGR01330">
    <property type="entry name" value="bisphos_HAL2"/>
    <property type="match status" value="1"/>
</dbReference>
<evidence type="ECO:0000256" key="2">
    <source>
        <dbReference type="ARBA" id="ARBA00009759"/>
    </source>
</evidence>
<evidence type="ECO:0000256" key="10">
    <source>
        <dbReference type="RuleBase" id="RU368076"/>
    </source>
</evidence>
<dbReference type="EMBL" id="GEVM01018702">
    <property type="protein sequence ID" value="JAU87236.1"/>
    <property type="molecule type" value="Transcribed_RNA"/>
</dbReference>
<evidence type="ECO:0000256" key="8">
    <source>
        <dbReference type="ARBA" id="ARBA00044484"/>
    </source>
</evidence>
<proteinExistence type="inferred from homology"/>
<dbReference type="GO" id="GO:0008441">
    <property type="term" value="F:3'(2'),5'-bisphosphate nucleotidase activity"/>
    <property type="evidence" value="ECO:0007669"/>
    <property type="project" value="UniProtKB-UniRule"/>
</dbReference>
<evidence type="ECO:0000256" key="1">
    <source>
        <dbReference type="ARBA" id="ARBA00001946"/>
    </source>
</evidence>
<keyword evidence="5 10" id="KW-0378">Hydrolase</keyword>
<comment type="catalytic activity">
    <reaction evidence="7">
        <text>adenosine 3',5'-bisphosphate + H2O = AMP + phosphate</text>
        <dbReference type="Rhea" id="RHEA:10040"/>
        <dbReference type="ChEBI" id="CHEBI:15377"/>
        <dbReference type="ChEBI" id="CHEBI:43474"/>
        <dbReference type="ChEBI" id="CHEBI:58343"/>
        <dbReference type="ChEBI" id="CHEBI:456215"/>
        <dbReference type="EC" id="3.1.3.7"/>
    </reaction>
    <physiologicalReaction direction="left-to-right" evidence="7">
        <dbReference type="Rhea" id="RHEA:10041"/>
    </physiologicalReaction>
</comment>
<comment type="catalytic activity">
    <reaction evidence="8">
        <text>3'-phosphoadenylyl sulfate + H2O = adenosine 5'-phosphosulfate + phosphate</text>
        <dbReference type="Rhea" id="RHEA:77639"/>
        <dbReference type="ChEBI" id="CHEBI:15377"/>
        <dbReference type="ChEBI" id="CHEBI:43474"/>
        <dbReference type="ChEBI" id="CHEBI:58243"/>
        <dbReference type="ChEBI" id="CHEBI:58339"/>
        <dbReference type="EC" id="3.1.3.7"/>
    </reaction>
    <physiologicalReaction direction="left-to-right" evidence="8">
        <dbReference type="Rhea" id="RHEA:77640"/>
    </physiologicalReaction>
</comment>
<dbReference type="GO" id="GO:0046854">
    <property type="term" value="P:phosphatidylinositol phosphate biosynthetic process"/>
    <property type="evidence" value="ECO:0007669"/>
    <property type="project" value="InterPro"/>
</dbReference>
<evidence type="ECO:0000256" key="9">
    <source>
        <dbReference type="PIRSR" id="PIRSR600760-2"/>
    </source>
</evidence>
<name>A0A1J3J5V7_NOCCA</name>
<organism evidence="11">
    <name type="scientific">Noccaea caerulescens</name>
    <name type="common">Alpine penny-cress</name>
    <name type="synonym">Thlaspi caerulescens</name>
    <dbReference type="NCBI Taxonomy" id="107243"/>
    <lineage>
        <taxon>Eukaryota</taxon>
        <taxon>Viridiplantae</taxon>
        <taxon>Streptophyta</taxon>
        <taxon>Embryophyta</taxon>
        <taxon>Tracheophyta</taxon>
        <taxon>Spermatophyta</taxon>
        <taxon>Magnoliopsida</taxon>
        <taxon>eudicotyledons</taxon>
        <taxon>Gunneridae</taxon>
        <taxon>Pentapetalae</taxon>
        <taxon>rosids</taxon>
        <taxon>malvids</taxon>
        <taxon>Brassicales</taxon>
        <taxon>Brassicaceae</taxon>
        <taxon>Coluteocarpeae</taxon>
        <taxon>Noccaea</taxon>
    </lineage>
</organism>
<feature type="binding site" evidence="9">
    <location>
        <position position="150"/>
    </location>
    <ligand>
        <name>Mg(2+)</name>
        <dbReference type="ChEBI" id="CHEBI:18420"/>
        <label>1</label>
        <note>catalytic</note>
    </ligand>
</feature>
<dbReference type="Pfam" id="PF00459">
    <property type="entry name" value="Inositol_P"/>
    <property type="match status" value="1"/>
</dbReference>
<dbReference type="InterPro" id="IPR020583">
    <property type="entry name" value="Inositol_monoP_metal-BS"/>
</dbReference>
<dbReference type="SUPFAM" id="SSF56655">
    <property type="entry name" value="Carbohydrate phosphatase"/>
    <property type="match status" value="1"/>
</dbReference>
<comment type="similarity">
    <text evidence="2 10">Belongs to the inositol monophosphatase superfamily.</text>
</comment>
<dbReference type="GO" id="GO:0043647">
    <property type="term" value="P:inositol phosphate metabolic process"/>
    <property type="evidence" value="ECO:0007669"/>
    <property type="project" value="UniProtKB-UniRule"/>
</dbReference>
<evidence type="ECO:0000256" key="5">
    <source>
        <dbReference type="ARBA" id="ARBA00022801"/>
    </source>
</evidence>
<dbReference type="InterPro" id="IPR006239">
    <property type="entry name" value="DPNP"/>
</dbReference>
<feature type="binding site" evidence="9">
    <location>
        <position position="319"/>
    </location>
    <ligand>
        <name>Mg(2+)</name>
        <dbReference type="ChEBI" id="CHEBI:18420"/>
        <label>1</label>
        <note>catalytic</note>
    </ligand>
</feature>
<dbReference type="GO" id="GO:0046872">
    <property type="term" value="F:metal ion binding"/>
    <property type="evidence" value="ECO:0007669"/>
    <property type="project" value="UniProtKB-UniRule"/>
</dbReference>
<feature type="binding site" evidence="9">
    <location>
        <position position="147"/>
    </location>
    <ligand>
        <name>Mg(2+)</name>
        <dbReference type="ChEBI" id="CHEBI:18420"/>
        <label>1</label>
        <note>catalytic</note>
    </ligand>
</feature>
<reference evidence="11" key="1">
    <citation type="submission" date="2016-07" db="EMBL/GenBank/DDBJ databases">
        <title>De novo transcriptome assembly of four accessions of the metal hyperaccumulator plant Noccaea caerulescens.</title>
        <authorList>
            <person name="Blande D."/>
            <person name="Halimaa P."/>
            <person name="Tervahauta A.I."/>
            <person name="Aarts M.G."/>
            <person name="Karenlampi S.O."/>
        </authorList>
    </citation>
    <scope>NUCLEOTIDE SEQUENCE</scope>
</reference>
<sequence length="382" mass="40038">MAVESLETEMDTAVRVVHLASSLCVKVQEKLRLPSSTNNGHVKSKDDDSPVTVADWGVQAIVSWVLAEVLGGQNLSIVAEEDTESLSKAESLGLLGAVSNAVNEALSEAPKYGLPKPDKPLGSSEILKAIGRCNSLGGPKGRHWVLDPVDGTLGFVRGDQYAVALALIENGKVLLGVLGCPNYPVKKECLSNGCNQTATTTTTKPAAAAGSVSKGCVMYAKKGSGQAWMQPLVSGGFPESAATLLKVSTVDDPVLATVCEPVERANSNHLFTAGLANSMGVRKQPLRVYSMVKYAAIACGDAEVFMKFAQSSYKEKIWDHAAGVVIVEEAGGVVTDAGGRDLDFSKGVYLEGLDRGIVASSGQVLHEKIIGAVYASWESSSL</sequence>
<evidence type="ECO:0000313" key="11">
    <source>
        <dbReference type="EMBL" id="JAU87236.1"/>
    </source>
</evidence>
<dbReference type="PANTHER" id="PTHR43200">
    <property type="entry name" value="PHOSPHATASE"/>
    <property type="match status" value="1"/>
</dbReference>
<feature type="binding site" evidence="9">
    <location>
        <position position="80"/>
    </location>
    <ligand>
        <name>Mg(2+)</name>
        <dbReference type="ChEBI" id="CHEBI:18420"/>
        <label>1</label>
        <note>catalytic</note>
    </ligand>
</feature>
<dbReference type="CDD" id="cd01517">
    <property type="entry name" value="PAP_phosphatase"/>
    <property type="match status" value="1"/>
</dbReference>
<comment type="function">
    <text evidence="10">Converts adenosine 3'-phosphate 5'-phosphosulfate (PAPS) to adenosine 5'-phosphosulfate (APS) and 3'(2')-phosphoadenosine 5'-phosphate (PAP) to AMP.</text>
</comment>
<dbReference type="InterPro" id="IPR000760">
    <property type="entry name" value="Inositol_monophosphatase-like"/>
</dbReference>
<dbReference type="EC" id="3.1.3.7" evidence="3 10"/>
<evidence type="ECO:0000256" key="7">
    <source>
        <dbReference type="ARBA" id="ARBA00044479"/>
    </source>
</evidence>
<dbReference type="AlphaFoldDB" id="A0A1J3J5V7"/>
<dbReference type="FunFam" id="3.40.190.80:FF:000003">
    <property type="entry name" value="PAP-specific phosphatase HAL2-like"/>
    <property type="match status" value="1"/>
</dbReference>
<dbReference type="PROSITE" id="PS00629">
    <property type="entry name" value="IMP_1"/>
    <property type="match status" value="1"/>
</dbReference>
<keyword evidence="6 9" id="KW-0460">Magnesium</keyword>
<dbReference type="PANTHER" id="PTHR43200:SF24">
    <property type="entry name" value="PAP-SPECIFIC PHOSPHATASE HAL2-LIKE"/>
    <property type="match status" value="1"/>
</dbReference>
<accession>A0A1J3J5V7</accession>
<evidence type="ECO:0000256" key="3">
    <source>
        <dbReference type="ARBA" id="ARBA00012633"/>
    </source>
</evidence>
<gene>
    <name evidence="11" type="ORF">MP_TR14423_c0_g1_i1_g.41644</name>
</gene>
<comment type="cofactor">
    <cofactor evidence="1 9 10">
        <name>Mg(2+)</name>
        <dbReference type="ChEBI" id="CHEBI:18420"/>
    </cofactor>
</comment>
<keyword evidence="4 9" id="KW-0479">Metal-binding</keyword>
<protein>
    <recommendedName>
        <fullName evidence="3 10">3'(2'),5'-bisphosphate nucleotidase</fullName>
        <ecNumber evidence="3 10">3.1.3.7</ecNumber>
    </recommendedName>
</protein>